<dbReference type="Gene3D" id="2.40.50.100">
    <property type="match status" value="1"/>
</dbReference>
<keyword evidence="10" id="KW-0175">Coiled coil</keyword>
<evidence type="ECO:0000256" key="1">
    <source>
        <dbReference type="ARBA" id="ARBA00004377"/>
    </source>
</evidence>
<dbReference type="RefSeq" id="WP_176356295.1">
    <property type="nucleotide sequence ID" value="NZ_JABWDU010000012.1"/>
</dbReference>
<dbReference type="InterPro" id="IPR058781">
    <property type="entry name" value="HH_AprE-like"/>
</dbReference>
<protein>
    <recommendedName>
        <fullName evidence="9">Membrane fusion protein (MFP) family protein</fullName>
    </recommendedName>
</protein>
<feature type="coiled-coil region" evidence="10">
    <location>
        <begin position="261"/>
        <end position="295"/>
    </location>
</feature>
<keyword evidence="6 9" id="KW-0812">Transmembrane</keyword>
<dbReference type="InterPro" id="IPR010129">
    <property type="entry name" value="T1SS_HlyD"/>
</dbReference>
<evidence type="ECO:0000313" key="14">
    <source>
        <dbReference type="EMBL" id="NVD42946.1"/>
    </source>
</evidence>
<evidence type="ECO:0000256" key="8">
    <source>
        <dbReference type="ARBA" id="ARBA00023136"/>
    </source>
</evidence>
<keyword evidence="7 9" id="KW-1133">Transmembrane helix</keyword>
<feature type="domain" description="AprE-like long alpha-helical hairpin" evidence="12">
    <location>
        <begin position="106"/>
        <end position="288"/>
    </location>
</feature>
<dbReference type="Pfam" id="PF25994">
    <property type="entry name" value="HH_AprE"/>
    <property type="match status" value="1"/>
</dbReference>
<dbReference type="GO" id="GO:0005886">
    <property type="term" value="C:plasma membrane"/>
    <property type="evidence" value="ECO:0007669"/>
    <property type="project" value="UniProtKB-SubCell"/>
</dbReference>
<dbReference type="PANTHER" id="PTHR30386:SF17">
    <property type="entry name" value="ALKALINE PROTEASE SECRETION PROTEIN APRE"/>
    <property type="match status" value="1"/>
</dbReference>
<dbReference type="SUPFAM" id="SSF111369">
    <property type="entry name" value="HlyD-like secretion proteins"/>
    <property type="match status" value="2"/>
</dbReference>
<sequence>MKTTDKSTTEATAMTVPPPEKPQFGITSRIAVSAIFAATLVFGVGGWAAQAKLSGAVITQGQVAVSQQVKLIQHRDGGIVSAIPVKNGTHVRKGDVLLQLDETQTRVELSIVRGQLQQFYAMRARLTAERDGDATVSFGEFDIPEVLKASEVKLFEANRRMITSQEEQMRLQIGQFEEQIRGLKAQTGSSDKEKEIVEKEITKLDTLLKSGLVPVSEHRDLLRQMARIDGSKGELLARIAEALGQISELRIKLMSIDQNNRKETQGQIVGLEAKIAELTERAVAAKDRLSRMEVRAPVDGLVYDLQVHTIGGIIAPGATAMSIVPEGEDLTVEIRIPPVDIDRIAPGQKSRMRFTVFNQRTTPELDGRIDVIAAATTLDRNTGQPFYLATVEITEPLDKLGGRKLMPGMPVEVFVQTDERTAISYLTKPFTDQMLRAFREE</sequence>
<evidence type="ECO:0000256" key="5">
    <source>
        <dbReference type="ARBA" id="ARBA00022519"/>
    </source>
</evidence>
<comment type="caution">
    <text evidence="14">The sequence shown here is derived from an EMBL/GenBank/DDBJ whole genome shotgun (WGS) entry which is preliminary data.</text>
</comment>
<dbReference type="Gene3D" id="2.40.30.170">
    <property type="match status" value="1"/>
</dbReference>
<proteinExistence type="inferred from homology"/>
<dbReference type="PANTHER" id="PTHR30386">
    <property type="entry name" value="MEMBRANE FUSION SUBUNIT OF EMRAB-TOLC MULTIDRUG EFFLUX PUMP"/>
    <property type="match status" value="1"/>
</dbReference>
<name>A0A7Y6UQV8_9HYPH</name>
<dbReference type="AlphaFoldDB" id="A0A7Y6UQV8"/>
<dbReference type="InterPro" id="IPR058982">
    <property type="entry name" value="Beta-barrel_AprE"/>
</dbReference>
<evidence type="ECO:0000256" key="9">
    <source>
        <dbReference type="RuleBase" id="RU365093"/>
    </source>
</evidence>
<evidence type="ECO:0000313" key="15">
    <source>
        <dbReference type="Proteomes" id="UP000520198"/>
    </source>
</evidence>
<organism evidence="14 15">
    <name type="scientific">Ensifer oleiphilus</name>
    <dbReference type="NCBI Taxonomy" id="2742698"/>
    <lineage>
        <taxon>Bacteria</taxon>
        <taxon>Pseudomonadati</taxon>
        <taxon>Pseudomonadota</taxon>
        <taxon>Alphaproteobacteria</taxon>
        <taxon>Hyphomicrobiales</taxon>
        <taxon>Rhizobiaceae</taxon>
        <taxon>Sinorhizobium/Ensifer group</taxon>
        <taxon>Ensifer</taxon>
    </lineage>
</organism>
<dbReference type="InterPro" id="IPR050739">
    <property type="entry name" value="MFP"/>
</dbReference>
<keyword evidence="4 9" id="KW-1003">Cell membrane</keyword>
<evidence type="ECO:0000256" key="10">
    <source>
        <dbReference type="SAM" id="Coils"/>
    </source>
</evidence>
<evidence type="ECO:0000256" key="7">
    <source>
        <dbReference type="ARBA" id="ARBA00022989"/>
    </source>
</evidence>
<dbReference type="NCBIfam" id="TIGR01843">
    <property type="entry name" value="type_I_hlyD"/>
    <property type="match status" value="1"/>
</dbReference>
<dbReference type="Proteomes" id="UP000520198">
    <property type="component" value="Unassembled WGS sequence"/>
</dbReference>
<dbReference type="Pfam" id="PF26002">
    <property type="entry name" value="Beta-barrel_AprE"/>
    <property type="match status" value="1"/>
</dbReference>
<feature type="region of interest" description="Disordered" evidence="11">
    <location>
        <begin position="1"/>
        <end position="20"/>
    </location>
</feature>
<evidence type="ECO:0000256" key="3">
    <source>
        <dbReference type="ARBA" id="ARBA00022448"/>
    </source>
</evidence>
<keyword evidence="3 9" id="KW-0813">Transport</keyword>
<evidence type="ECO:0000259" key="12">
    <source>
        <dbReference type="Pfam" id="PF25994"/>
    </source>
</evidence>
<dbReference type="Gene3D" id="1.10.287.470">
    <property type="entry name" value="Helix hairpin bin"/>
    <property type="match status" value="1"/>
</dbReference>
<evidence type="ECO:0000259" key="13">
    <source>
        <dbReference type="Pfam" id="PF26002"/>
    </source>
</evidence>
<comment type="similarity">
    <text evidence="2 9">Belongs to the membrane fusion protein (MFP) (TC 8.A.1) family.</text>
</comment>
<accession>A0A7Y6UQV8</accession>
<dbReference type="GO" id="GO:0015031">
    <property type="term" value="P:protein transport"/>
    <property type="evidence" value="ECO:0007669"/>
    <property type="project" value="InterPro"/>
</dbReference>
<dbReference type="EMBL" id="JABWDU010000012">
    <property type="protein sequence ID" value="NVD42946.1"/>
    <property type="molecule type" value="Genomic_DNA"/>
</dbReference>
<feature type="domain" description="AprE-like beta-barrel" evidence="13">
    <location>
        <begin position="330"/>
        <end position="417"/>
    </location>
</feature>
<feature type="transmembrane region" description="Helical" evidence="9">
    <location>
        <begin position="30"/>
        <end position="49"/>
    </location>
</feature>
<gene>
    <name evidence="14" type="ORF">HT585_29200</name>
</gene>
<keyword evidence="5 9" id="KW-0997">Cell inner membrane</keyword>
<evidence type="ECO:0000256" key="2">
    <source>
        <dbReference type="ARBA" id="ARBA00009477"/>
    </source>
</evidence>
<keyword evidence="15" id="KW-1185">Reference proteome</keyword>
<reference evidence="14 15" key="1">
    <citation type="submission" date="2020-06" db="EMBL/GenBank/DDBJ databases">
        <authorList>
            <person name="Grouzdev D.S."/>
        </authorList>
    </citation>
    <scope>NUCLEOTIDE SEQUENCE [LARGE SCALE GENOMIC DNA]</scope>
    <source>
        <strain evidence="14 15">HO-A22</strain>
    </source>
</reference>
<evidence type="ECO:0000256" key="6">
    <source>
        <dbReference type="ARBA" id="ARBA00022692"/>
    </source>
</evidence>
<evidence type="ECO:0000256" key="4">
    <source>
        <dbReference type="ARBA" id="ARBA00022475"/>
    </source>
</evidence>
<comment type="subcellular location">
    <subcellularLocation>
        <location evidence="1 9">Cell inner membrane</location>
        <topology evidence="1 9">Single-pass membrane protein</topology>
    </subcellularLocation>
</comment>
<evidence type="ECO:0000256" key="11">
    <source>
        <dbReference type="SAM" id="MobiDB-lite"/>
    </source>
</evidence>
<keyword evidence="8 9" id="KW-0472">Membrane</keyword>
<dbReference type="PRINTS" id="PR01490">
    <property type="entry name" value="RTXTOXIND"/>
</dbReference>